<dbReference type="Gene3D" id="2.120.10.30">
    <property type="entry name" value="TolB, C-terminal domain"/>
    <property type="match status" value="1"/>
</dbReference>
<protein>
    <submittedName>
        <fullName evidence="2">Uncharacterized protein</fullName>
    </submittedName>
</protein>
<dbReference type="OrthoDB" id="5958943at2759"/>
<comment type="caution">
    <text evidence="2">The sequence shown here is derived from an EMBL/GenBank/DDBJ whole genome shotgun (WGS) entry which is preliminary data.</text>
</comment>
<accession>A0A8J2HXG6</accession>
<sequence length="361" mass="39150">MVFLLFLLTSFFQASTALPSLQPEFLVVLDTGVGHRSTRIPRWPTSLRSLTTRGTNATILTRFGVDSNANQASEPIGAYALTYSSLTSSLFSATGQGVIRTSVAGGDVETILNDEEDRYGQTISMTVAEKERKIYYGNSYTGLIRKANFDGSNNSLVRNVSRGLDYSIPSYATAISYAGGIAVDEERGWLYWSSVRGDDDGSIRRVPLHGLGGEQVLANGINTPGQLRIVNDSLFWAQGGRQSNSPTAIKYLDRHLSQLPTSSSLNTPIPTGTLISSSQSPLFFENDSTGEKQTLGITSFAVYRNEGEQKVWFVVNSAGRTVFGKLVEVVWRGSGDGRGPVFEVLNEDTESVGVPVGLEYV</sequence>
<evidence type="ECO:0000256" key="1">
    <source>
        <dbReference type="SAM" id="SignalP"/>
    </source>
</evidence>
<keyword evidence="3" id="KW-1185">Reference proteome</keyword>
<dbReference type="RefSeq" id="XP_043165586.1">
    <property type="nucleotide sequence ID" value="XM_043309651.1"/>
</dbReference>
<dbReference type="Proteomes" id="UP000676310">
    <property type="component" value="Unassembled WGS sequence"/>
</dbReference>
<evidence type="ECO:0000313" key="3">
    <source>
        <dbReference type="Proteomes" id="UP000676310"/>
    </source>
</evidence>
<feature type="chain" id="PRO_5035280950" evidence="1">
    <location>
        <begin position="18"/>
        <end position="361"/>
    </location>
</feature>
<dbReference type="SMART" id="SM00135">
    <property type="entry name" value="LY"/>
    <property type="match status" value="2"/>
</dbReference>
<organism evidence="2 3">
    <name type="scientific">Alternaria atra</name>
    <dbReference type="NCBI Taxonomy" id="119953"/>
    <lineage>
        <taxon>Eukaryota</taxon>
        <taxon>Fungi</taxon>
        <taxon>Dikarya</taxon>
        <taxon>Ascomycota</taxon>
        <taxon>Pezizomycotina</taxon>
        <taxon>Dothideomycetes</taxon>
        <taxon>Pleosporomycetidae</taxon>
        <taxon>Pleosporales</taxon>
        <taxon>Pleosporineae</taxon>
        <taxon>Pleosporaceae</taxon>
        <taxon>Alternaria</taxon>
        <taxon>Alternaria sect. Ulocladioides</taxon>
    </lineage>
</organism>
<dbReference type="GeneID" id="67013451"/>
<dbReference type="InterPro" id="IPR000033">
    <property type="entry name" value="LDLR_classB_rpt"/>
</dbReference>
<dbReference type="EMBL" id="CAJRGZ010000015">
    <property type="protein sequence ID" value="CAG5147505.1"/>
    <property type="molecule type" value="Genomic_DNA"/>
</dbReference>
<gene>
    <name evidence="2" type="ORF">ALTATR162_LOCUS2049</name>
</gene>
<name>A0A8J2HXG6_9PLEO</name>
<reference evidence="2" key="1">
    <citation type="submission" date="2021-05" db="EMBL/GenBank/DDBJ databases">
        <authorList>
            <person name="Stam R."/>
        </authorList>
    </citation>
    <scope>NUCLEOTIDE SEQUENCE</scope>
    <source>
        <strain evidence="2">CS162</strain>
    </source>
</reference>
<proteinExistence type="predicted"/>
<dbReference type="InterPro" id="IPR011042">
    <property type="entry name" value="6-blade_b-propeller_TolB-like"/>
</dbReference>
<keyword evidence="1" id="KW-0732">Signal</keyword>
<evidence type="ECO:0000313" key="2">
    <source>
        <dbReference type="EMBL" id="CAG5147505.1"/>
    </source>
</evidence>
<feature type="signal peptide" evidence="1">
    <location>
        <begin position="1"/>
        <end position="17"/>
    </location>
</feature>
<dbReference type="AlphaFoldDB" id="A0A8J2HXG6"/>
<dbReference type="SUPFAM" id="SSF63825">
    <property type="entry name" value="YWTD domain"/>
    <property type="match status" value="1"/>
</dbReference>